<dbReference type="RefSeq" id="WP_404614444.1">
    <property type="nucleotide sequence ID" value="NZ_JBIYDN010000047.1"/>
</dbReference>
<dbReference type="Proteomes" id="UP001620514">
    <property type="component" value="Unassembled WGS sequence"/>
</dbReference>
<name>A0ABW8MX23_9BURK</name>
<gene>
    <name evidence="1" type="ORF">ABH943_008319</name>
</gene>
<evidence type="ECO:0000313" key="1">
    <source>
        <dbReference type="EMBL" id="MFK4448275.1"/>
    </source>
</evidence>
<evidence type="ECO:0008006" key="3">
    <source>
        <dbReference type="Google" id="ProtNLM"/>
    </source>
</evidence>
<dbReference type="SUPFAM" id="SSF75011">
    <property type="entry name" value="3-carboxy-cis,cis-mucoante lactonizing enzyme"/>
    <property type="match status" value="1"/>
</dbReference>
<reference evidence="1 2" key="1">
    <citation type="submission" date="2024-11" db="EMBL/GenBank/DDBJ databases">
        <title>Using genomics to understand microbial adaptation to soil warming.</title>
        <authorList>
            <person name="Deangelis K.M. PhD."/>
        </authorList>
    </citation>
    <scope>NUCLEOTIDE SEQUENCE [LARGE SCALE GENOMIC DNA]</scope>
    <source>
        <strain evidence="1 2">GAS97</strain>
    </source>
</reference>
<dbReference type="EMBL" id="JBIYDN010000047">
    <property type="protein sequence ID" value="MFK4448275.1"/>
    <property type="molecule type" value="Genomic_DNA"/>
</dbReference>
<dbReference type="InterPro" id="IPR015943">
    <property type="entry name" value="WD40/YVTN_repeat-like_dom_sf"/>
</dbReference>
<dbReference type="Gene3D" id="2.130.10.10">
    <property type="entry name" value="YVTN repeat-like/Quinoprotein amine dehydrogenase"/>
    <property type="match status" value="1"/>
</dbReference>
<keyword evidence="2" id="KW-1185">Reference proteome</keyword>
<organism evidence="1 2">
    <name type="scientific">Caballeronia udeis</name>
    <dbReference type="NCBI Taxonomy" id="1232866"/>
    <lineage>
        <taxon>Bacteria</taxon>
        <taxon>Pseudomonadati</taxon>
        <taxon>Pseudomonadota</taxon>
        <taxon>Betaproteobacteria</taxon>
        <taxon>Burkholderiales</taxon>
        <taxon>Burkholderiaceae</taxon>
        <taxon>Caballeronia</taxon>
    </lineage>
</organism>
<comment type="caution">
    <text evidence="1">The sequence shown here is derived from an EMBL/GenBank/DDBJ whole genome shotgun (WGS) entry which is preliminary data.</text>
</comment>
<evidence type="ECO:0000313" key="2">
    <source>
        <dbReference type="Proteomes" id="UP001620514"/>
    </source>
</evidence>
<protein>
    <recommendedName>
        <fullName evidence="3">Lipoprotein</fullName>
    </recommendedName>
</protein>
<accession>A0ABW8MX23</accession>
<proteinExistence type="predicted"/>
<sequence>MIWLESAQAALIVAMFTTLVGCGGGHDDAVSEDPTAAAVASYVVPKATCGTGDHPETGLQGQVPAAMRASFAGFNCNLEVVGQLQGEGADWSAAMYKDSSGRVCAYHAMLGAPTVASGNSGGLINPGVPVIDITDPTKPVRTESLTSPAMIDPWESLRASQKRGLLVADNGTNGGGGGSQIDIYDIASDCSHPQLLSSIDVGTGSDGGAVAPKAPSGHEGGLSPDGLTYYIGSLKSNAYYAIDISLPAHPKYIASVDLSTLPLGGVAHGLSVSDNGNRAYLASIGGDGIGIASLPAPLNDANAKVQNGYYIMDTTQVQARSPGAQMKLIAAVPVRDGSTSQHTIPIVVAGRPYLVDVDEGGAGGLADPATKNPGAACAAGLAPFPMAHIYDMTNEANPVQVSETRLETHVIANCEKVLPDVAGLSFFTYGSHYCTVDNRDNATAMACAFQNSGIRVFDIRNPAAPKEIAYLNPPGTTTSVPGSGHSGTGQWHSGSPDWCSSRLDFDFANHRLVTACQDNGELIMAFKNSVWPMPESTPAMDASN</sequence>